<dbReference type="Proteomes" id="UP000230233">
    <property type="component" value="Chromosome I"/>
</dbReference>
<keyword evidence="2" id="KW-1185">Reference proteome</keyword>
<accession>A0A2G5VMG5</accession>
<gene>
    <name evidence="1" type="primary">Cnig_chr_I.g275</name>
    <name evidence="1" type="ORF">B9Z55_000275</name>
</gene>
<proteinExistence type="predicted"/>
<dbReference type="AlphaFoldDB" id="A0A2G5VMG5"/>
<evidence type="ECO:0000313" key="2">
    <source>
        <dbReference type="Proteomes" id="UP000230233"/>
    </source>
</evidence>
<dbReference type="EMBL" id="PDUG01000001">
    <property type="protein sequence ID" value="PIC52786.1"/>
    <property type="molecule type" value="Genomic_DNA"/>
</dbReference>
<name>A0A2G5VMG5_9PELO</name>
<protein>
    <submittedName>
        <fullName evidence="1">Uncharacterized protein</fullName>
    </submittedName>
</protein>
<comment type="caution">
    <text evidence="1">The sequence shown here is derived from an EMBL/GenBank/DDBJ whole genome shotgun (WGS) entry which is preliminary data.</text>
</comment>
<evidence type="ECO:0000313" key="1">
    <source>
        <dbReference type="EMBL" id="PIC52786.1"/>
    </source>
</evidence>
<sequence>MWIMGSHQEDQGEENCDHWTVVPLEARWDRGTASEDQENRWTQANWGCSIWMDSSPTGWLHWRWRSHQHRGNNDCELCPVKRKAVVSEQRLSWNFVEGFDSRQRTSC</sequence>
<reference evidence="2" key="1">
    <citation type="submission" date="2017-10" db="EMBL/GenBank/DDBJ databases">
        <title>Rapid genome shrinkage in a self-fertile nematode reveals novel sperm competition proteins.</title>
        <authorList>
            <person name="Yin D."/>
            <person name="Schwarz E.M."/>
            <person name="Thomas C.G."/>
            <person name="Felde R.L."/>
            <person name="Korf I.F."/>
            <person name="Cutter A.D."/>
            <person name="Schartner C.M."/>
            <person name="Ralston E.J."/>
            <person name="Meyer B.J."/>
            <person name="Haag E.S."/>
        </authorList>
    </citation>
    <scope>NUCLEOTIDE SEQUENCE [LARGE SCALE GENOMIC DNA]</scope>
    <source>
        <strain evidence="2">JU1422</strain>
    </source>
</reference>
<organism evidence="1 2">
    <name type="scientific">Caenorhabditis nigoni</name>
    <dbReference type="NCBI Taxonomy" id="1611254"/>
    <lineage>
        <taxon>Eukaryota</taxon>
        <taxon>Metazoa</taxon>
        <taxon>Ecdysozoa</taxon>
        <taxon>Nematoda</taxon>
        <taxon>Chromadorea</taxon>
        <taxon>Rhabditida</taxon>
        <taxon>Rhabditina</taxon>
        <taxon>Rhabditomorpha</taxon>
        <taxon>Rhabditoidea</taxon>
        <taxon>Rhabditidae</taxon>
        <taxon>Peloderinae</taxon>
        <taxon>Caenorhabditis</taxon>
    </lineage>
</organism>